<dbReference type="OrthoDB" id="6768532at2759"/>
<evidence type="ECO:0000313" key="9">
    <source>
        <dbReference type="EMBL" id="KAG8222503.1"/>
    </source>
</evidence>
<accession>A0A8K0JU45</accession>
<dbReference type="PROSITE" id="PS50039">
    <property type="entry name" value="FORK_HEAD_3"/>
    <property type="match status" value="1"/>
</dbReference>
<dbReference type="Gene3D" id="1.10.10.10">
    <property type="entry name" value="Winged helix-like DNA-binding domain superfamily/Winged helix DNA-binding domain"/>
    <property type="match status" value="1"/>
</dbReference>
<dbReference type="InterPro" id="IPR036390">
    <property type="entry name" value="WH_DNA-bd_sf"/>
</dbReference>
<reference evidence="9" key="1">
    <citation type="submission" date="2013-04" db="EMBL/GenBank/DDBJ databases">
        <authorList>
            <person name="Qu J."/>
            <person name="Murali S.C."/>
            <person name="Bandaranaike D."/>
            <person name="Bellair M."/>
            <person name="Blankenburg K."/>
            <person name="Chao H."/>
            <person name="Dinh H."/>
            <person name="Doddapaneni H."/>
            <person name="Downs B."/>
            <person name="Dugan-Rocha S."/>
            <person name="Elkadiri S."/>
            <person name="Gnanaolivu R.D."/>
            <person name="Hernandez B."/>
            <person name="Javaid M."/>
            <person name="Jayaseelan J.C."/>
            <person name="Lee S."/>
            <person name="Li M."/>
            <person name="Ming W."/>
            <person name="Munidasa M."/>
            <person name="Muniz J."/>
            <person name="Nguyen L."/>
            <person name="Ongeri F."/>
            <person name="Osuji N."/>
            <person name="Pu L.-L."/>
            <person name="Puazo M."/>
            <person name="Qu C."/>
            <person name="Quiroz J."/>
            <person name="Raj R."/>
            <person name="Weissenberger G."/>
            <person name="Xin Y."/>
            <person name="Zou X."/>
            <person name="Han Y."/>
            <person name="Richards S."/>
            <person name="Worley K."/>
            <person name="Muzny D."/>
            <person name="Gibbs R."/>
        </authorList>
    </citation>
    <scope>NUCLEOTIDE SEQUENCE</scope>
    <source>
        <strain evidence="9">Sampled in the wild</strain>
    </source>
</reference>
<evidence type="ECO:0000259" key="8">
    <source>
        <dbReference type="PROSITE" id="PS50039"/>
    </source>
</evidence>
<proteinExistence type="predicted"/>
<evidence type="ECO:0000313" key="10">
    <source>
        <dbReference type="Proteomes" id="UP000792457"/>
    </source>
</evidence>
<dbReference type="Proteomes" id="UP000792457">
    <property type="component" value="Unassembled WGS sequence"/>
</dbReference>
<evidence type="ECO:0000256" key="7">
    <source>
        <dbReference type="SAM" id="MobiDB-lite"/>
    </source>
</evidence>
<name>A0A8K0JU45_LADFU</name>
<dbReference type="SUPFAM" id="SSF46785">
    <property type="entry name" value="Winged helix' DNA-binding domain"/>
    <property type="match status" value="1"/>
</dbReference>
<keyword evidence="5 6" id="KW-0539">Nucleus</keyword>
<feature type="domain" description="Fork-head" evidence="8">
    <location>
        <begin position="1"/>
        <end position="51"/>
    </location>
</feature>
<dbReference type="GO" id="GO:0005634">
    <property type="term" value="C:nucleus"/>
    <property type="evidence" value="ECO:0007669"/>
    <property type="project" value="UniProtKB-SubCell"/>
</dbReference>
<keyword evidence="4" id="KW-0804">Transcription</keyword>
<dbReference type="AlphaFoldDB" id="A0A8K0JU45"/>
<dbReference type="InterPro" id="IPR001766">
    <property type="entry name" value="Fork_head_dom"/>
</dbReference>
<dbReference type="SMART" id="SM00339">
    <property type="entry name" value="FH"/>
    <property type="match status" value="1"/>
</dbReference>
<keyword evidence="2" id="KW-0805">Transcription regulation</keyword>
<keyword evidence="10" id="KW-1185">Reference proteome</keyword>
<feature type="region of interest" description="Disordered" evidence="7">
    <location>
        <begin position="42"/>
        <end position="71"/>
    </location>
</feature>
<evidence type="ECO:0000256" key="3">
    <source>
        <dbReference type="ARBA" id="ARBA00023125"/>
    </source>
</evidence>
<dbReference type="PANTHER" id="PTHR45881:SF1">
    <property type="entry name" value="FORK HEAD PROTEIN HOMOLOG 2"/>
    <property type="match status" value="1"/>
</dbReference>
<feature type="DNA-binding region" description="Fork-head" evidence="6">
    <location>
        <begin position="1"/>
        <end position="51"/>
    </location>
</feature>
<keyword evidence="3 6" id="KW-0238">DNA-binding</keyword>
<dbReference type="GO" id="GO:0000978">
    <property type="term" value="F:RNA polymerase II cis-regulatory region sequence-specific DNA binding"/>
    <property type="evidence" value="ECO:0007669"/>
    <property type="project" value="TreeGrafter"/>
</dbReference>
<dbReference type="PANTHER" id="PTHR45881">
    <property type="entry name" value="CHECKPOINT SUPPRESSOR 1-LIKE, ISOFORM A-RELATED"/>
    <property type="match status" value="1"/>
</dbReference>
<comment type="subcellular location">
    <subcellularLocation>
        <location evidence="1 6">Nucleus</location>
    </subcellularLocation>
</comment>
<evidence type="ECO:0000256" key="4">
    <source>
        <dbReference type="ARBA" id="ARBA00023163"/>
    </source>
</evidence>
<dbReference type="EMBL" id="KZ308136">
    <property type="protein sequence ID" value="KAG8222503.1"/>
    <property type="molecule type" value="Genomic_DNA"/>
</dbReference>
<gene>
    <name evidence="9" type="ORF">J437_LFUL009606</name>
</gene>
<organism evidence="9 10">
    <name type="scientific">Ladona fulva</name>
    <name type="common">Scarce chaser dragonfly</name>
    <name type="synonym">Libellula fulva</name>
    <dbReference type="NCBI Taxonomy" id="123851"/>
    <lineage>
        <taxon>Eukaryota</taxon>
        <taxon>Metazoa</taxon>
        <taxon>Ecdysozoa</taxon>
        <taxon>Arthropoda</taxon>
        <taxon>Hexapoda</taxon>
        <taxon>Insecta</taxon>
        <taxon>Pterygota</taxon>
        <taxon>Palaeoptera</taxon>
        <taxon>Odonata</taxon>
        <taxon>Epiprocta</taxon>
        <taxon>Anisoptera</taxon>
        <taxon>Libelluloidea</taxon>
        <taxon>Libellulidae</taxon>
        <taxon>Ladona</taxon>
    </lineage>
</organism>
<evidence type="ECO:0000256" key="2">
    <source>
        <dbReference type="ARBA" id="ARBA00023015"/>
    </source>
</evidence>
<protein>
    <recommendedName>
        <fullName evidence="8">Fork-head domain-containing protein</fullName>
    </recommendedName>
</protein>
<comment type="caution">
    <text evidence="9">The sequence shown here is derived from an EMBL/GenBank/DDBJ whole genome shotgun (WGS) entry which is preliminary data.</text>
</comment>
<sequence>MNSIRHNLSLNKCFVKVPRSKDEPGKGGFWCLDTTRAEQFKESNGGLRNDANRGTNCRNTDRKRRRGSNNVLPACLPTNHKIPRHYQNILRHETSFEIEESKDPSLVSIQEPLLPGMNNDSMDNLQMVLTSSCSNSFGGENEISYSGSGGVELLFGEDELFMTGLVPGPNWDESQLELLDSLLDSL</sequence>
<reference evidence="9" key="2">
    <citation type="submission" date="2017-10" db="EMBL/GenBank/DDBJ databases">
        <title>Ladona fulva Genome sequencing and assembly.</title>
        <authorList>
            <person name="Murali S."/>
            <person name="Richards S."/>
            <person name="Bandaranaike D."/>
            <person name="Bellair M."/>
            <person name="Blankenburg K."/>
            <person name="Chao H."/>
            <person name="Dinh H."/>
            <person name="Doddapaneni H."/>
            <person name="Dugan-Rocha S."/>
            <person name="Elkadiri S."/>
            <person name="Gnanaolivu R."/>
            <person name="Hernandez B."/>
            <person name="Skinner E."/>
            <person name="Javaid M."/>
            <person name="Lee S."/>
            <person name="Li M."/>
            <person name="Ming W."/>
            <person name="Munidasa M."/>
            <person name="Muniz J."/>
            <person name="Nguyen L."/>
            <person name="Hughes D."/>
            <person name="Osuji N."/>
            <person name="Pu L.-L."/>
            <person name="Puazo M."/>
            <person name="Qu C."/>
            <person name="Quiroz J."/>
            <person name="Raj R."/>
            <person name="Weissenberger G."/>
            <person name="Xin Y."/>
            <person name="Zou X."/>
            <person name="Han Y."/>
            <person name="Worley K."/>
            <person name="Muzny D."/>
            <person name="Gibbs R."/>
        </authorList>
    </citation>
    <scope>NUCLEOTIDE SEQUENCE</scope>
    <source>
        <strain evidence="9">Sampled in the wild</strain>
    </source>
</reference>
<dbReference type="GO" id="GO:0000981">
    <property type="term" value="F:DNA-binding transcription factor activity, RNA polymerase II-specific"/>
    <property type="evidence" value="ECO:0007669"/>
    <property type="project" value="TreeGrafter"/>
</dbReference>
<evidence type="ECO:0000256" key="6">
    <source>
        <dbReference type="PROSITE-ProRule" id="PRU00089"/>
    </source>
</evidence>
<evidence type="ECO:0000256" key="5">
    <source>
        <dbReference type="ARBA" id="ARBA00023242"/>
    </source>
</evidence>
<dbReference type="Pfam" id="PF00250">
    <property type="entry name" value="Forkhead"/>
    <property type="match status" value="1"/>
</dbReference>
<dbReference type="InterPro" id="IPR036388">
    <property type="entry name" value="WH-like_DNA-bd_sf"/>
</dbReference>
<evidence type="ECO:0000256" key="1">
    <source>
        <dbReference type="ARBA" id="ARBA00004123"/>
    </source>
</evidence>